<proteinExistence type="predicted"/>
<dbReference type="RefSeq" id="WP_271994273.1">
    <property type="nucleotide sequence ID" value="NZ_JAQNDN010000001.1"/>
</dbReference>
<feature type="coiled-coil region" evidence="1">
    <location>
        <begin position="189"/>
        <end position="247"/>
    </location>
</feature>
<keyword evidence="1" id="KW-0175">Coiled coil</keyword>
<keyword evidence="4" id="KW-1185">Reference proteome</keyword>
<dbReference type="SUPFAM" id="SSF111126">
    <property type="entry name" value="Ligand-binding domain in the NO signalling and Golgi transport"/>
    <property type="match status" value="1"/>
</dbReference>
<dbReference type="InterPro" id="IPR051932">
    <property type="entry name" value="Bact_StressResp_Reg"/>
</dbReference>
<evidence type="ECO:0000259" key="2">
    <source>
        <dbReference type="PROSITE" id="PS50801"/>
    </source>
</evidence>
<dbReference type="SUPFAM" id="SSF52091">
    <property type="entry name" value="SpoIIaa-like"/>
    <property type="match status" value="1"/>
</dbReference>
<protein>
    <submittedName>
        <fullName evidence="3">STAS domain-containing protein</fullName>
    </submittedName>
</protein>
<dbReference type="InterPro" id="IPR002645">
    <property type="entry name" value="STAS_dom"/>
</dbReference>
<dbReference type="PROSITE" id="PS50801">
    <property type="entry name" value="STAS"/>
    <property type="match status" value="1"/>
</dbReference>
<gene>
    <name evidence="3" type="ORF">POL58_02885</name>
</gene>
<evidence type="ECO:0000256" key="1">
    <source>
        <dbReference type="SAM" id="Coils"/>
    </source>
</evidence>
<organism evidence="3 4">
    <name type="scientific">Nannocystis radixulma</name>
    <dbReference type="NCBI Taxonomy" id="2995305"/>
    <lineage>
        <taxon>Bacteria</taxon>
        <taxon>Pseudomonadati</taxon>
        <taxon>Myxococcota</taxon>
        <taxon>Polyangia</taxon>
        <taxon>Nannocystales</taxon>
        <taxon>Nannocystaceae</taxon>
        <taxon>Nannocystis</taxon>
    </lineage>
</organism>
<dbReference type="Proteomes" id="UP001217838">
    <property type="component" value="Unassembled WGS sequence"/>
</dbReference>
<dbReference type="Pfam" id="PF01740">
    <property type="entry name" value="STAS"/>
    <property type="match status" value="1"/>
</dbReference>
<evidence type="ECO:0000313" key="3">
    <source>
        <dbReference type="EMBL" id="MDC0666659.1"/>
    </source>
</evidence>
<sequence>MAEQQSPSITVEGVEFSWDIERGLMLCWGQPVVLMWTESTMAGFMSGLQRILGTERFNLALEGSGRESTEGEWRDIIQRMPTVEEGLSFVGRAMRTVGLGEFELIELDREARRIRFRVKQSWEGIYQRALGVDWGTWSIAGKLAGYSERILEVPCQVVQTSFTARGDAYDEFEVTPTEQTYAARVAAIVDTEAATREDLREALARVRDEVRERQRMEARLREEITERQRVEDELRAKLELIERQEQAISELSTPILQVWPGIVALPIVGPVDGERVARMTESLLARISQTHARHVILDLTGADALDEAAAGNLLRIVSAARLLGAACLLSGISPRMSATLVAINAPLAGVRAFGTLEAALQAAIRNLG</sequence>
<dbReference type="CDD" id="cd07041">
    <property type="entry name" value="STAS_RsbR_RsbS_like"/>
    <property type="match status" value="1"/>
</dbReference>
<accession>A0ABT5AZD8</accession>
<evidence type="ECO:0000313" key="4">
    <source>
        <dbReference type="Proteomes" id="UP001217838"/>
    </source>
</evidence>
<reference evidence="3 4" key="1">
    <citation type="submission" date="2022-11" db="EMBL/GenBank/DDBJ databases">
        <title>Minimal conservation of predation-associated metabolite biosynthetic gene clusters underscores biosynthetic potential of Myxococcota including descriptions for ten novel species: Archangium lansinium sp. nov., Myxococcus landrumus sp. nov., Nannocystis bai.</title>
        <authorList>
            <person name="Ahearne A."/>
            <person name="Stevens C."/>
            <person name="Dowd S."/>
        </authorList>
    </citation>
    <scope>NUCLEOTIDE SEQUENCE [LARGE SCALE GENOMIC DNA]</scope>
    <source>
        <strain evidence="3 4">NCELM</strain>
    </source>
</reference>
<dbReference type="PANTHER" id="PTHR33745:SF1">
    <property type="entry name" value="RSBT ANTAGONIST PROTEIN RSBS"/>
    <property type="match status" value="1"/>
</dbReference>
<feature type="domain" description="STAS" evidence="2">
    <location>
        <begin position="252"/>
        <end position="363"/>
    </location>
</feature>
<dbReference type="PANTHER" id="PTHR33745">
    <property type="entry name" value="RSBT ANTAGONIST PROTEIN RSBS-RELATED"/>
    <property type="match status" value="1"/>
</dbReference>
<name>A0ABT5AZD8_9BACT</name>
<dbReference type="Gene3D" id="3.30.750.24">
    <property type="entry name" value="STAS domain"/>
    <property type="match status" value="1"/>
</dbReference>
<comment type="caution">
    <text evidence="3">The sequence shown here is derived from an EMBL/GenBank/DDBJ whole genome shotgun (WGS) entry which is preliminary data.</text>
</comment>
<dbReference type="InterPro" id="IPR036513">
    <property type="entry name" value="STAS_dom_sf"/>
</dbReference>
<dbReference type="EMBL" id="JAQNDN010000001">
    <property type="protein sequence ID" value="MDC0666659.1"/>
    <property type="molecule type" value="Genomic_DNA"/>
</dbReference>
<dbReference type="InterPro" id="IPR024096">
    <property type="entry name" value="NO_sig/Golgi_transp_ligand-bd"/>
</dbReference>